<dbReference type="Proteomes" id="UP000187209">
    <property type="component" value="Unassembled WGS sequence"/>
</dbReference>
<dbReference type="InterPro" id="IPR012476">
    <property type="entry name" value="GLE1"/>
</dbReference>
<comment type="caution">
    <text evidence="1">The sequence shown here is derived from an EMBL/GenBank/DDBJ whole genome shotgun (WGS) entry which is preliminary data.</text>
</comment>
<evidence type="ECO:0000313" key="2">
    <source>
        <dbReference type="Proteomes" id="UP000187209"/>
    </source>
</evidence>
<name>A0A1R2BKT2_9CILI</name>
<keyword evidence="2" id="KW-1185">Reference proteome</keyword>
<dbReference type="Pfam" id="PF07817">
    <property type="entry name" value="GLE1"/>
    <property type="match status" value="1"/>
</dbReference>
<dbReference type="GO" id="GO:0005643">
    <property type="term" value="C:nuclear pore"/>
    <property type="evidence" value="ECO:0007669"/>
    <property type="project" value="InterPro"/>
</dbReference>
<dbReference type="GO" id="GO:0016973">
    <property type="term" value="P:poly(A)+ mRNA export from nucleus"/>
    <property type="evidence" value="ECO:0007669"/>
    <property type="project" value="InterPro"/>
</dbReference>
<sequence>MEPYILLPILILILGQILSKHHTTFLEICIIFTSGVAYFVYKRTVTKIIILPPSPIEKHIDQMESKPLFSLINKKKSIKIDDEPLCLPIRISNPKIDTSIQISSSNAPIYHEKMSQNMTLKPFSEASTKDLSSILPDLALEIKSEKAKRKEKYEALSKSFKSNNSDEIVIKYTNAINHVYEGVMRYFEQLSIISESAKIQAQSKSSSSNRIVVEPELEDYCKKIVERVENFNKKLKESESFTGEAQRNLKMFVSQITSDTNDVSALNSRVDASLENLQSLNKDDLEKALYVLCFRVVDLGSQNSDDVKIGCNFSYNFTKYIMTIAKSYPAIHNIYFYALIRIKYYFYPMIDNKDIENIYKRTQLLDICQDSNGRLSDNEKDRLKKSMDTGRSYGHLLGSLFVCEDSMFNEGDAWRWLAFVINLKIDYVDRVHMPMLYGYLKVTGGALKRRYREQFDKLVRFLKDHYVEFIEKKFGSNPYLKAYVTQLRQVITELV</sequence>
<proteinExistence type="predicted"/>
<dbReference type="InterPro" id="IPR038506">
    <property type="entry name" value="GLE1-like_sf"/>
</dbReference>
<reference evidence="1 2" key="1">
    <citation type="submission" date="2016-11" db="EMBL/GenBank/DDBJ databases">
        <title>The macronuclear genome of Stentor coeruleus: a giant cell with tiny introns.</title>
        <authorList>
            <person name="Slabodnick M."/>
            <person name="Ruby J.G."/>
            <person name="Reiff S.B."/>
            <person name="Swart E.C."/>
            <person name="Gosai S."/>
            <person name="Prabakaran S."/>
            <person name="Witkowska E."/>
            <person name="Larue G.E."/>
            <person name="Fisher S."/>
            <person name="Freeman R.M."/>
            <person name="Gunawardena J."/>
            <person name="Chu W."/>
            <person name="Stover N.A."/>
            <person name="Gregory B.D."/>
            <person name="Nowacki M."/>
            <person name="Derisi J."/>
            <person name="Roy S.W."/>
            <person name="Marshall W.F."/>
            <person name="Sood P."/>
        </authorList>
    </citation>
    <scope>NUCLEOTIDE SEQUENCE [LARGE SCALE GENOMIC DNA]</scope>
    <source>
        <strain evidence="1">WM001</strain>
    </source>
</reference>
<dbReference type="Gene3D" id="1.25.40.510">
    <property type="entry name" value="GLE1-like"/>
    <property type="match status" value="1"/>
</dbReference>
<dbReference type="EMBL" id="MPUH01000586">
    <property type="protein sequence ID" value="OMJ77225.1"/>
    <property type="molecule type" value="Genomic_DNA"/>
</dbReference>
<evidence type="ECO:0008006" key="3">
    <source>
        <dbReference type="Google" id="ProtNLM"/>
    </source>
</evidence>
<dbReference type="AlphaFoldDB" id="A0A1R2BKT2"/>
<accession>A0A1R2BKT2</accession>
<organism evidence="1 2">
    <name type="scientific">Stentor coeruleus</name>
    <dbReference type="NCBI Taxonomy" id="5963"/>
    <lineage>
        <taxon>Eukaryota</taxon>
        <taxon>Sar</taxon>
        <taxon>Alveolata</taxon>
        <taxon>Ciliophora</taxon>
        <taxon>Postciliodesmatophora</taxon>
        <taxon>Heterotrichea</taxon>
        <taxon>Heterotrichida</taxon>
        <taxon>Stentoridae</taxon>
        <taxon>Stentor</taxon>
    </lineage>
</organism>
<protein>
    <recommendedName>
        <fullName evidence="3">Nucleoporin GLE1</fullName>
    </recommendedName>
</protein>
<evidence type="ECO:0000313" key="1">
    <source>
        <dbReference type="EMBL" id="OMJ77225.1"/>
    </source>
</evidence>
<dbReference type="OrthoDB" id="420884at2759"/>
<gene>
    <name evidence="1" type="ORF">SteCoe_23219</name>
</gene>